<accession>A0ABT0DSJ4</accession>
<organism evidence="1 2">
    <name type="scientific">Sphingobium agri</name>
    <dbReference type="NCBI Taxonomy" id="2933566"/>
    <lineage>
        <taxon>Bacteria</taxon>
        <taxon>Pseudomonadati</taxon>
        <taxon>Pseudomonadota</taxon>
        <taxon>Alphaproteobacteria</taxon>
        <taxon>Sphingomonadales</taxon>
        <taxon>Sphingomonadaceae</taxon>
        <taxon>Sphingobium</taxon>
    </lineage>
</organism>
<sequence length="199" mass="21410">MFHGSIRPPSSGSGDLSALLDRLAHASTRPRYAFMLLTLIAEVARPDGSAGPLVAKDGGLQPLRDWLCDALTPMGGRDPRRLALAARVRAELAGQERLPTDQDAADQVVEEEVKLRVRASGKTNLSRAVSEMVAAGLLRRHYQGYRVDHHNRGAQRQAVYTLTGLARILVAPAAPFSARSLAPAPIQTPSQPRQGELGL</sequence>
<dbReference type="Proteomes" id="UP001203512">
    <property type="component" value="Unassembled WGS sequence"/>
</dbReference>
<proteinExistence type="predicted"/>
<dbReference type="EMBL" id="JALKHS010000003">
    <property type="protein sequence ID" value="MCK0530086.1"/>
    <property type="molecule type" value="Genomic_DNA"/>
</dbReference>
<gene>
    <name evidence="1" type="ORF">MU848_00645</name>
</gene>
<protein>
    <submittedName>
        <fullName evidence="1">Uncharacterized protein</fullName>
    </submittedName>
</protein>
<name>A0ABT0DSJ4_9SPHN</name>
<reference evidence="1 2" key="1">
    <citation type="submission" date="2022-04" db="EMBL/GenBank/DDBJ databases">
        <authorList>
            <person name="Huq M.A."/>
        </authorList>
    </citation>
    <scope>NUCLEOTIDE SEQUENCE [LARGE SCALE GENOMIC DNA]</scope>
    <source>
        <strain evidence="1 2">MAH-33</strain>
    </source>
</reference>
<keyword evidence="2" id="KW-1185">Reference proteome</keyword>
<evidence type="ECO:0000313" key="1">
    <source>
        <dbReference type="EMBL" id="MCK0530086.1"/>
    </source>
</evidence>
<dbReference type="RefSeq" id="WP_247229523.1">
    <property type="nucleotide sequence ID" value="NZ_JALKHS010000003.1"/>
</dbReference>
<evidence type="ECO:0000313" key="2">
    <source>
        <dbReference type="Proteomes" id="UP001203512"/>
    </source>
</evidence>
<comment type="caution">
    <text evidence="1">The sequence shown here is derived from an EMBL/GenBank/DDBJ whole genome shotgun (WGS) entry which is preliminary data.</text>
</comment>